<organism evidence="2 3">
    <name type="scientific">Leucosporidium creatinivorum</name>
    <dbReference type="NCBI Taxonomy" id="106004"/>
    <lineage>
        <taxon>Eukaryota</taxon>
        <taxon>Fungi</taxon>
        <taxon>Dikarya</taxon>
        <taxon>Basidiomycota</taxon>
        <taxon>Pucciniomycotina</taxon>
        <taxon>Microbotryomycetes</taxon>
        <taxon>Leucosporidiales</taxon>
        <taxon>Leucosporidium</taxon>
    </lineage>
</organism>
<evidence type="ECO:0000256" key="1">
    <source>
        <dbReference type="SAM" id="MobiDB-lite"/>
    </source>
</evidence>
<evidence type="ECO:0000313" key="3">
    <source>
        <dbReference type="Proteomes" id="UP000193467"/>
    </source>
</evidence>
<dbReference type="GO" id="GO:0033617">
    <property type="term" value="P:mitochondrial respiratory chain complex IV assembly"/>
    <property type="evidence" value="ECO:0007669"/>
    <property type="project" value="InterPro"/>
</dbReference>
<dbReference type="PANTHER" id="PTHR28523:SF1">
    <property type="entry name" value="CYTOCHROME C OXIDASE ASSEMBLY FACTOR 1"/>
    <property type="match status" value="1"/>
</dbReference>
<feature type="region of interest" description="Disordered" evidence="1">
    <location>
        <begin position="30"/>
        <end position="67"/>
    </location>
</feature>
<proteinExistence type="predicted"/>
<dbReference type="InParanoid" id="A0A1Y2G416"/>
<keyword evidence="3" id="KW-1185">Reference proteome</keyword>
<evidence type="ECO:0000313" key="2">
    <source>
        <dbReference type="EMBL" id="ORY91540.1"/>
    </source>
</evidence>
<sequence length="226" mass="24434">MLSRYSARLSARPFCRPACPIARYSTAPPPAPAAAPLPSSSSSLPPKYSSPSARQHRYRREAPIPRDLPKVQSSTPILLAVALIATASWGGFLFYATNNERANSSVVRSLAFQLRSSPVVHEFLGDNVKMPPLVGEFKRVKGSINMLAGRIDVQFRVKGSQAGGTAAFTSVRRGKEGRFEVLRWNITRDDGQVLDLRTRDPAELLRADDGGVSTPAAAAAVGRHLV</sequence>
<dbReference type="PANTHER" id="PTHR28523">
    <property type="entry name" value="CYTOCHROME C OXIDASE ASSEMBLY FACTOR 1"/>
    <property type="match status" value="1"/>
</dbReference>
<dbReference type="STRING" id="106004.A0A1Y2G416"/>
<accession>A0A1Y2G416</accession>
<feature type="compositionally biased region" description="Low complexity" evidence="1">
    <location>
        <begin position="36"/>
        <end position="53"/>
    </location>
</feature>
<dbReference type="OrthoDB" id="2100652at2759"/>
<gene>
    <name evidence="2" type="ORF">BCR35DRAFT_286480</name>
</gene>
<dbReference type="InterPro" id="IPR042432">
    <property type="entry name" value="Coa1_fungi"/>
</dbReference>
<protein>
    <submittedName>
        <fullName evidence="2">Cytochrome oxidase complex assembly protein 1-domain-containing protein</fullName>
    </submittedName>
</protein>
<reference evidence="2 3" key="1">
    <citation type="submission" date="2016-07" db="EMBL/GenBank/DDBJ databases">
        <title>Pervasive Adenine N6-methylation of Active Genes in Fungi.</title>
        <authorList>
            <consortium name="DOE Joint Genome Institute"/>
            <person name="Mondo S.J."/>
            <person name="Dannebaum R.O."/>
            <person name="Kuo R.C."/>
            <person name="Labutti K."/>
            <person name="Haridas S."/>
            <person name="Kuo A."/>
            <person name="Salamov A."/>
            <person name="Ahrendt S.R."/>
            <person name="Lipzen A."/>
            <person name="Sullivan W."/>
            <person name="Andreopoulos W.B."/>
            <person name="Clum A."/>
            <person name="Lindquist E."/>
            <person name="Daum C."/>
            <person name="Ramamoorthy G.K."/>
            <person name="Gryganskyi A."/>
            <person name="Culley D."/>
            <person name="Magnuson J.K."/>
            <person name="James T.Y."/>
            <person name="O'Malley M.A."/>
            <person name="Stajich J.E."/>
            <person name="Spatafora J.W."/>
            <person name="Visel A."/>
            <person name="Grigoriev I.V."/>
        </authorList>
    </citation>
    <scope>NUCLEOTIDE SEQUENCE [LARGE SCALE GENOMIC DNA]</scope>
    <source>
        <strain evidence="2 3">62-1032</strain>
    </source>
</reference>
<dbReference type="GO" id="GO:0005743">
    <property type="term" value="C:mitochondrial inner membrane"/>
    <property type="evidence" value="ECO:0007669"/>
    <property type="project" value="TreeGrafter"/>
</dbReference>
<dbReference type="EMBL" id="MCGR01000002">
    <property type="protein sequence ID" value="ORY91540.1"/>
    <property type="molecule type" value="Genomic_DNA"/>
</dbReference>
<dbReference type="AlphaFoldDB" id="A0A1Y2G416"/>
<dbReference type="InterPro" id="IPR014807">
    <property type="entry name" value="Coa1"/>
</dbReference>
<name>A0A1Y2G416_9BASI</name>
<dbReference type="Proteomes" id="UP000193467">
    <property type="component" value="Unassembled WGS sequence"/>
</dbReference>
<dbReference type="Pfam" id="PF08695">
    <property type="entry name" value="Coa1"/>
    <property type="match status" value="1"/>
</dbReference>
<comment type="caution">
    <text evidence="2">The sequence shown here is derived from an EMBL/GenBank/DDBJ whole genome shotgun (WGS) entry which is preliminary data.</text>
</comment>